<evidence type="ECO:0000259" key="3">
    <source>
        <dbReference type="PROSITE" id="PS50125"/>
    </source>
</evidence>
<feature type="compositionally biased region" description="Basic residues" evidence="1">
    <location>
        <begin position="1559"/>
        <end position="1568"/>
    </location>
</feature>
<dbReference type="Proteomes" id="UP000613740">
    <property type="component" value="Unassembled WGS sequence"/>
</dbReference>
<dbReference type="GO" id="GO:0009190">
    <property type="term" value="P:cyclic nucleotide biosynthetic process"/>
    <property type="evidence" value="ECO:0007669"/>
    <property type="project" value="InterPro"/>
</dbReference>
<feature type="region of interest" description="Disordered" evidence="1">
    <location>
        <begin position="723"/>
        <end position="744"/>
    </location>
</feature>
<dbReference type="GO" id="GO:0035556">
    <property type="term" value="P:intracellular signal transduction"/>
    <property type="evidence" value="ECO:0007669"/>
    <property type="project" value="InterPro"/>
</dbReference>
<feature type="region of interest" description="Disordered" evidence="1">
    <location>
        <begin position="573"/>
        <end position="594"/>
    </location>
</feature>
<dbReference type="PROSITE" id="PS50125">
    <property type="entry name" value="GUANYLATE_CYCLASE_2"/>
    <property type="match status" value="1"/>
</dbReference>
<dbReference type="InterPro" id="IPR029787">
    <property type="entry name" value="Nucleotide_cyclase"/>
</dbReference>
<feature type="transmembrane region" description="Helical" evidence="2">
    <location>
        <begin position="68"/>
        <end position="86"/>
    </location>
</feature>
<comment type="caution">
    <text evidence="4">The sequence shown here is derived from an EMBL/GenBank/DDBJ whole genome shotgun (WGS) entry which is preliminary data.</text>
</comment>
<feature type="region of interest" description="Disordered" evidence="1">
    <location>
        <begin position="1103"/>
        <end position="1146"/>
    </location>
</feature>
<protein>
    <recommendedName>
        <fullName evidence="3">Guanylate cyclase domain-containing protein</fullName>
    </recommendedName>
</protein>
<feature type="compositionally biased region" description="Low complexity" evidence="1">
    <location>
        <begin position="512"/>
        <end position="521"/>
    </location>
</feature>
<reference evidence="4" key="1">
    <citation type="journal article" date="2020" name="bioRxiv">
        <title>Comparative genomics of Chlamydomonas.</title>
        <authorList>
            <person name="Craig R.J."/>
            <person name="Hasan A.R."/>
            <person name="Ness R.W."/>
            <person name="Keightley P.D."/>
        </authorList>
    </citation>
    <scope>NUCLEOTIDE SEQUENCE</scope>
    <source>
        <strain evidence="4">CCAP 11/173</strain>
    </source>
</reference>
<gene>
    <name evidence="4" type="ORF">HYH02_005458</name>
</gene>
<evidence type="ECO:0000256" key="2">
    <source>
        <dbReference type="SAM" id="Phobius"/>
    </source>
</evidence>
<feature type="domain" description="Guanylate cyclase" evidence="3">
    <location>
        <begin position="977"/>
        <end position="1035"/>
    </location>
</feature>
<proteinExistence type="predicted"/>
<keyword evidence="5" id="KW-1185">Reference proteome</keyword>
<dbReference type="Gene3D" id="3.30.70.1230">
    <property type="entry name" value="Nucleotide cyclase"/>
    <property type="match status" value="3"/>
</dbReference>
<feature type="region of interest" description="Disordered" evidence="1">
    <location>
        <begin position="1934"/>
        <end position="1958"/>
    </location>
</feature>
<organism evidence="4 5">
    <name type="scientific">Chlamydomonas schloesseri</name>
    <dbReference type="NCBI Taxonomy" id="2026947"/>
    <lineage>
        <taxon>Eukaryota</taxon>
        <taxon>Viridiplantae</taxon>
        <taxon>Chlorophyta</taxon>
        <taxon>core chlorophytes</taxon>
        <taxon>Chlorophyceae</taxon>
        <taxon>CS clade</taxon>
        <taxon>Chlamydomonadales</taxon>
        <taxon>Chlamydomonadaceae</taxon>
        <taxon>Chlamydomonas</taxon>
    </lineage>
</organism>
<feature type="region of interest" description="Disordered" evidence="1">
    <location>
        <begin position="512"/>
        <end position="531"/>
    </location>
</feature>
<dbReference type="InterPro" id="IPR050697">
    <property type="entry name" value="Adenylyl/Guanylyl_Cyclase_3/4"/>
</dbReference>
<evidence type="ECO:0000313" key="5">
    <source>
        <dbReference type="Proteomes" id="UP000613740"/>
    </source>
</evidence>
<dbReference type="InterPro" id="IPR001054">
    <property type="entry name" value="A/G_cyclase"/>
</dbReference>
<feature type="region of interest" description="Disordered" evidence="1">
    <location>
        <begin position="1642"/>
        <end position="1689"/>
    </location>
</feature>
<dbReference type="SUPFAM" id="SSF55073">
    <property type="entry name" value="Nucleotide cyclase"/>
    <property type="match status" value="2"/>
</dbReference>
<dbReference type="OrthoDB" id="544542at2759"/>
<feature type="region of interest" description="Disordered" evidence="1">
    <location>
        <begin position="1359"/>
        <end position="1434"/>
    </location>
</feature>
<evidence type="ECO:0000256" key="1">
    <source>
        <dbReference type="SAM" id="MobiDB-lite"/>
    </source>
</evidence>
<dbReference type="EMBL" id="JAEHOD010000014">
    <property type="protein sequence ID" value="KAG2449301.1"/>
    <property type="molecule type" value="Genomic_DNA"/>
</dbReference>
<dbReference type="PANTHER" id="PTHR43081:SF1">
    <property type="entry name" value="ADENYLATE CYCLASE, TERMINAL-DIFFERENTIATION SPECIFIC"/>
    <property type="match status" value="1"/>
</dbReference>
<name>A0A836B6Q7_9CHLO</name>
<feature type="region of interest" description="Disordered" evidence="1">
    <location>
        <begin position="1844"/>
        <end position="1869"/>
    </location>
</feature>
<keyword evidence="2" id="KW-0812">Transmembrane</keyword>
<feature type="compositionally biased region" description="Low complexity" evidence="1">
    <location>
        <begin position="1549"/>
        <end position="1558"/>
    </location>
</feature>
<feature type="region of interest" description="Disordered" evidence="1">
    <location>
        <begin position="1549"/>
        <end position="1571"/>
    </location>
</feature>
<accession>A0A836B6Q7</accession>
<keyword evidence="2" id="KW-1133">Transmembrane helix</keyword>
<dbReference type="PANTHER" id="PTHR43081">
    <property type="entry name" value="ADENYLATE CYCLASE, TERMINAL-DIFFERENTIATION SPECIFIC-RELATED"/>
    <property type="match status" value="1"/>
</dbReference>
<feature type="compositionally biased region" description="Low complexity" evidence="1">
    <location>
        <begin position="725"/>
        <end position="744"/>
    </location>
</feature>
<evidence type="ECO:0000313" key="4">
    <source>
        <dbReference type="EMBL" id="KAG2449301.1"/>
    </source>
</evidence>
<feature type="compositionally biased region" description="Acidic residues" evidence="1">
    <location>
        <begin position="1411"/>
        <end position="1425"/>
    </location>
</feature>
<keyword evidence="2" id="KW-0472">Membrane</keyword>
<sequence length="2252" mass="227207">MGEGGSLLSVGVDSGAIELFACRCKSASIPGLAVMAMDGTEIQAKLEKDPQPADPVMTSSMMGRQPRLMLVVMVVVMMVVLGLPAGPGPAAGPLLVHAAHAAGPAAALPAAAASGECVAGLVDALTLQINGVMARAGVIIPDVRAYVAAPLAAFNSCVTLTANGGSPEPKTVQWLLSPGWQGGAIFDIMRIASIVLNLQRYNFLQPDMLPPPSALNTPEDFTQQLRKPKVNYTLVSQDLSGMSMTDFLTNPDVHLDRLSSLPVFHDLPENFCVEPLSPRGPLHPRTFLLTVYRADVLAALAAEGLVPDPLAALSEWVDLLSLLDTYAGLVRRQRQDPTSLPARLPALPPYPICINTDSLCGRQTDVLSAIAASVIQTRGTEQGYFLDLSPRPPAVVPLFNTTGWRYAAGVLAALLQHNPSPKAAAAVAAAMGVPDGEGGPSCHGMSQMFTSGQCLLSLDFDSVLVLGTGVPPISQPGQIGVAPLPGSRLVVPPPGGGGYAAAADGSASAAAAGSATNSSTGGSSGSGSGSGAEKYGLDASGLVACTEALCATSHNHDLLYLQPSLAGAEAAAAASDSVTGPDRAARNRTSLGSERTSMGDNLLLALAKREAEAAERLRAAAPGAVVVPPLVNRAPYSVVLDWVFNVRYKGAGVDTASLGDMVAMQQWSVQGLDGFRARRQAATDGLRQRLGFDTAIGASQEHACNGYATEDWWRLLAPSQHLNASSNSGTTTTTTTSSSSATSTSISARRLLNDAAAAPPAPPMSQAHPRNLSFMYADWAADGAPLAAAAGSGDAAGFGGHLYRALWHATHSPNLAADMRSPVVINFFRYAIDHGSMLLLPPAASSNNSGGSSSNASSSSSAQTTMAAAAQVDAALALMDRVWGLATAALGGAVVRSAYEASISAPAWQAPPGDSSSSGSNNVPTIIVSTVVAVCVASVLLVAAVLAAVHTLQRQRLKRNRDVWGRVLAPRAGPDTTLLVTDVQNSTVLWEGLPVAVMDIVLKLHHGIIRSVLSEHDGYESCTEGDSLICAFTSPSAALDFATSCQVALLKADWPPALLDHPDGAPLLVLSPHDPRDAERSTAALAALGLLPSRQMSSRRLMPSVSGFGSKVGQGSGRASRKSLTGGGSPASSRGGTRVSAAGIGPGGPFANTARRLSAPGAVVHGRLAAAATSLPNSTHAALAGRGDTGVLPSAPPSGVRSAEVPFSFTATSLGAASSAVGGVELGLRGLLGGGGGGGGMLSGPQDHLAIAVMGGALVEPAGAAALGAGMRAVSATGIMTKFVAGSGPVHGAAAATDEGGARSGDGGGGGGGGGIALLGGPAGCGGPCCRWSDMMAAAFPVLSLDTREGRRLAMLLGAGGGGGGSEGGRRSKGGAEGGWGSHGDAAGEEEHPLRRVGGGSGSGSNRDVGAEEAEEEEVEREAEDEGCRGPGPSAVRRATTGLMDVMMGGSGQLVQLDGWEPGAAAPCVHLPDGRLALVVYRGLRVRMGLHTGLDDPEAVAFNKVASAYAYKGPFAEMAKLVSDAAHGGLITLSSQAFVRLRNTRADKGAAGAGNAATAHHKVHHHHNHHEDAAAVYEGDEEEGGAHDSSSGSGGAAAIAGFLQGVRRVLGMRRAQAAAAASAAAAARGAIVVFAGRHRLSEPAAPKAPPPVRGASARARGLRADGAHGRGSASTREAGTEGVSVSAPAGPVAEATLSREPSVGRLQAQSPATAAVVAAEAAAAAEPVGRHSLAGTSAACGASGSSAAGAQLMGVSGAGGQRGGMEPAGTNRAAFALAAPLSAEPVSPTSIQPAREIRGAVADAATAEAAGLAPPPPPHLARLPSTRQQPILLQQRLTFTAQPHRLHQSASGTTHPHPHSQPQPLPQPSNLAAMLADALAEAASATDSAMGSPVPRCLAANLADDADDVAHGAPSNSGNSGNNATIPARLRMRQRAGGSSGGGCRPQQQQQQLGRRRHSAALLAHMMPETAEPLFLAAHPSLVCRLALAPPLRVVKQCALGSLAAPVRVVTVAFMKVAGASVLLSDLPGPAARALDAFQRVSLGLLAAAGGYAVEAGDGLVLAAFGSSVAAVGWAADCVAALRRYPWEEALLAHELCAEELAPGSAAAAVMSNPTTPTATFKDGWVLPAAGAGEGAGGAAGGGGSFTLRRQQSVLIQTGPRIKCGLDVGEVTHTLTEASGRLSYRGRPMNRAARIAGICAAGQVLVSGDTWAAAAAEDERLLERYCGVSLGRMALKGLAAPIEVVEVVPEQE</sequence>